<evidence type="ECO:0000313" key="6">
    <source>
        <dbReference type="Proteomes" id="UP000429607"/>
    </source>
</evidence>
<dbReference type="EMBL" id="QXFV01000574">
    <property type="protein sequence ID" value="KAE9033767.1"/>
    <property type="molecule type" value="Genomic_DNA"/>
</dbReference>
<dbReference type="EMBL" id="QXFT01000763">
    <property type="protein sequence ID" value="KAE9336282.1"/>
    <property type="molecule type" value="Genomic_DNA"/>
</dbReference>
<dbReference type="Proteomes" id="UP000434957">
    <property type="component" value="Unassembled WGS sequence"/>
</dbReference>
<feature type="domain" description="Protein kinase" evidence="3">
    <location>
        <begin position="221"/>
        <end position="493"/>
    </location>
</feature>
<feature type="transmembrane region" description="Helical" evidence="2">
    <location>
        <begin position="20"/>
        <end position="44"/>
    </location>
</feature>
<evidence type="ECO:0000259" key="3">
    <source>
        <dbReference type="PROSITE" id="PS50011"/>
    </source>
</evidence>
<sequence length="508" mass="55516">MTSGLRRQLAASPSDGSDFPYAIVIGAAVGVLAMLLIAAGLLCYCRERRRNKALALEPFVNLAPNPPASQLSPGIATAANQQSATKLQLTGSMDAHAGFYVMTSPMNSRSQPPAMLKPTNSHDSASQQSTSFLASDPSVHKSFEDTRDLDTFDTSARSRINSFEAHESFRRAMGYSDSASSSAQTANSNSNNNSNKDSSSRHGGLWDDPTIVAARIPLDRVVTGEVISRGGFGEVLRGTYKEKDVAIKRLLPESRKDLAKIEEFLAEVKLQAALEHERVVRFVGVAWDSLTDLCVVSEFMDGGDLRALLIKFDEVDRRPVGFDAEKCRVALDVAHALTYLHCSDPMVLHRDLKSKNILLDRRWRAKLTDFGVSRERSDRTMTAGVGTSLWMAPEVMMGERYDEKADLFSFGVVLSELDSHKLPYASAKITETGRVIPDTAILQLVSSGRLSVAFTPPASPALEAMVHLGNACVAFEPDARPTAAQALYQMQLVMRAFAQEETEKSYVF</sequence>
<dbReference type="PROSITE" id="PS00108">
    <property type="entry name" value="PROTEIN_KINASE_ST"/>
    <property type="match status" value="1"/>
</dbReference>
<dbReference type="AlphaFoldDB" id="A0A6A3MWH6"/>
<organism evidence="4 6">
    <name type="scientific">Phytophthora rubi</name>
    <dbReference type="NCBI Taxonomy" id="129364"/>
    <lineage>
        <taxon>Eukaryota</taxon>
        <taxon>Sar</taxon>
        <taxon>Stramenopiles</taxon>
        <taxon>Oomycota</taxon>
        <taxon>Peronosporomycetes</taxon>
        <taxon>Peronosporales</taxon>
        <taxon>Peronosporaceae</taxon>
        <taxon>Phytophthora</taxon>
    </lineage>
</organism>
<dbReference type="GO" id="GO:0005524">
    <property type="term" value="F:ATP binding"/>
    <property type="evidence" value="ECO:0007669"/>
    <property type="project" value="InterPro"/>
</dbReference>
<dbReference type="Gene3D" id="1.10.510.10">
    <property type="entry name" value="Transferase(Phosphotransferase) domain 1"/>
    <property type="match status" value="1"/>
</dbReference>
<keyword evidence="2" id="KW-0472">Membrane</keyword>
<proteinExistence type="predicted"/>
<dbReference type="InterPro" id="IPR011009">
    <property type="entry name" value="Kinase-like_dom_sf"/>
</dbReference>
<dbReference type="SUPFAM" id="SSF56112">
    <property type="entry name" value="Protein kinase-like (PK-like)"/>
    <property type="match status" value="1"/>
</dbReference>
<accession>A0A6A3MWH6</accession>
<keyword evidence="2" id="KW-1133">Transmembrane helix</keyword>
<dbReference type="InterPro" id="IPR008271">
    <property type="entry name" value="Ser/Thr_kinase_AS"/>
</dbReference>
<keyword evidence="7" id="KW-1185">Reference proteome</keyword>
<feature type="compositionally biased region" description="Polar residues" evidence="1">
    <location>
        <begin position="118"/>
        <end position="133"/>
    </location>
</feature>
<dbReference type="PANTHER" id="PTHR44329:SF214">
    <property type="entry name" value="PROTEIN KINASE DOMAIN-CONTAINING PROTEIN"/>
    <property type="match status" value="1"/>
</dbReference>
<dbReference type="PROSITE" id="PS50011">
    <property type="entry name" value="PROTEIN_KINASE_DOM"/>
    <property type="match status" value="1"/>
</dbReference>
<dbReference type="InterPro" id="IPR000719">
    <property type="entry name" value="Prot_kinase_dom"/>
</dbReference>
<feature type="region of interest" description="Disordered" evidence="1">
    <location>
        <begin position="106"/>
        <end position="140"/>
    </location>
</feature>
<dbReference type="Proteomes" id="UP000429607">
    <property type="component" value="Unassembled WGS sequence"/>
</dbReference>
<name>A0A6A3MWH6_9STRA</name>
<evidence type="ECO:0000313" key="4">
    <source>
        <dbReference type="EMBL" id="KAE9033767.1"/>
    </source>
</evidence>
<reference evidence="4 6" key="1">
    <citation type="submission" date="2018-09" db="EMBL/GenBank/DDBJ databases">
        <title>Genomic investigation of the strawberry pathogen Phytophthora fragariae indicates pathogenicity is determined by transcriptional variation in three key races.</title>
        <authorList>
            <person name="Adams T.M."/>
            <person name="Armitage A.D."/>
            <person name="Sobczyk M.K."/>
            <person name="Bates H.J."/>
            <person name="Dunwell J.M."/>
            <person name="Nellist C.F."/>
            <person name="Harrison R.J."/>
        </authorList>
    </citation>
    <scope>NUCLEOTIDE SEQUENCE [LARGE SCALE GENOMIC DNA]</scope>
    <source>
        <strain evidence="4 6">SCRP249</strain>
        <strain evidence="5 7">SCRP333</strain>
    </source>
</reference>
<dbReference type="InterPro" id="IPR051681">
    <property type="entry name" value="Ser/Thr_Kinases-Pseudokinases"/>
</dbReference>
<dbReference type="Pfam" id="PF00069">
    <property type="entry name" value="Pkinase"/>
    <property type="match status" value="1"/>
</dbReference>
<feature type="region of interest" description="Disordered" evidence="1">
    <location>
        <begin position="174"/>
        <end position="205"/>
    </location>
</feature>
<evidence type="ECO:0000313" key="7">
    <source>
        <dbReference type="Proteomes" id="UP000434957"/>
    </source>
</evidence>
<gene>
    <name evidence="4" type="ORF">PR001_g10018</name>
    <name evidence="5" type="ORF">PR003_g12581</name>
</gene>
<dbReference type="Gene3D" id="3.30.200.20">
    <property type="entry name" value="Phosphorylase Kinase, domain 1"/>
    <property type="match status" value="1"/>
</dbReference>
<comment type="caution">
    <text evidence="4">The sequence shown here is derived from an EMBL/GenBank/DDBJ whole genome shotgun (WGS) entry which is preliminary data.</text>
</comment>
<evidence type="ECO:0000256" key="1">
    <source>
        <dbReference type="SAM" id="MobiDB-lite"/>
    </source>
</evidence>
<keyword evidence="2" id="KW-0812">Transmembrane</keyword>
<dbReference type="GO" id="GO:0004674">
    <property type="term" value="F:protein serine/threonine kinase activity"/>
    <property type="evidence" value="ECO:0007669"/>
    <property type="project" value="TreeGrafter"/>
</dbReference>
<evidence type="ECO:0000256" key="2">
    <source>
        <dbReference type="SAM" id="Phobius"/>
    </source>
</evidence>
<dbReference type="SMART" id="SM00220">
    <property type="entry name" value="S_TKc"/>
    <property type="match status" value="1"/>
</dbReference>
<evidence type="ECO:0000313" key="5">
    <source>
        <dbReference type="EMBL" id="KAE9336282.1"/>
    </source>
</evidence>
<feature type="compositionally biased region" description="Low complexity" evidence="1">
    <location>
        <begin position="176"/>
        <end position="197"/>
    </location>
</feature>
<protein>
    <recommendedName>
        <fullName evidence="3">Protein kinase domain-containing protein</fullName>
    </recommendedName>
</protein>
<dbReference type="PANTHER" id="PTHR44329">
    <property type="entry name" value="SERINE/THREONINE-PROTEIN KINASE TNNI3K-RELATED"/>
    <property type="match status" value="1"/>
</dbReference>